<evidence type="ECO:0000313" key="2">
    <source>
        <dbReference type="EMBL" id="TDP97155.1"/>
    </source>
</evidence>
<dbReference type="InterPro" id="IPR012349">
    <property type="entry name" value="Split_barrel_FMN-bd"/>
</dbReference>
<dbReference type="Proteomes" id="UP000295444">
    <property type="component" value="Unassembled WGS sequence"/>
</dbReference>
<dbReference type="AlphaFoldDB" id="A0A4R6SDI6"/>
<dbReference type="InterPro" id="IPR019965">
    <property type="entry name" value="PPOX_F420-dep_Rv2061_put"/>
</dbReference>
<reference evidence="2 3" key="1">
    <citation type="submission" date="2019-03" db="EMBL/GenBank/DDBJ databases">
        <title>Genomic Encyclopedia of Type Strains, Phase IV (KMG-IV): sequencing the most valuable type-strain genomes for metagenomic binning, comparative biology and taxonomic classification.</title>
        <authorList>
            <person name="Goeker M."/>
        </authorList>
    </citation>
    <scope>NUCLEOTIDE SEQUENCE [LARGE SCALE GENOMIC DNA]</scope>
    <source>
        <strain evidence="2 3">DSM 45361</strain>
    </source>
</reference>
<evidence type="ECO:0000313" key="3">
    <source>
        <dbReference type="Proteomes" id="UP000295444"/>
    </source>
</evidence>
<dbReference type="PANTHER" id="PTHR35176:SF11">
    <property type="entry name" value="PYRIDOXAMINE 5'-PHOSPHATE OXIDASE FAMILY PROTEIN"/>
    <property type="match status" value="1"/>
</dbReference>
<dbReference type="OrthoDB" id="5738083at2"/>
<dbReference type="GO" id="GO:0005829">
    <property type="term" value="C:cytosol"/>
    <property type="evidence" value="ECO:0007669"/>
    <property type="project" value="TreeGrafter"/>
</dbReference>
<gene>
    <name evidence="2" type="ORF">EV186_103116</name>
</gene>
<comment type="caution">
    <text evidence="2">The sequence shown here is derived from an EMBL/GenBank/DDBJ whole genome shotgun (WGS) entry which is preliminary data.</text>
</comment>
<evidence type="ECO:0000256" key="1">
    <source>
        <dbReference type="ARBA" id="ARBA00023002"/>
    </source>
</evidence>
<sequence>MTAEELGAGKYLLLTTFRREGTAVPTPVWVVADGEALYAWSAADAGKVKRIRRDGAVLLAECDFKGNPSGPSHPGTARLMDAEGTERVRELIRRKYGITGRLTLFGSRLRRGKSGTIGIELRLR</sequence>
<dbReference type="Gene3D" id="2.30.110.10">
    <property type="entry name" value="Electron Transport, Fmn-binding Protein, Chain A"/>
    <property type="match status" value="1"/>
</dbReference>
<dbReference type="GO" id="GO:0016627">
    <property type="term" value="F:oxidoreductase activity, acting on the CH-CH group of donors"/>
    <property type="evidence" value="ECO:0007669"/>
    <property type="project" value="TreeGrafter"/>
</dbReference>
<dbReference type="InterPro" id="IPR052019">
    <property type="entry name" value="F420H2_bilvrd_red/Heme_oxyg"/>
</dbReference>
<keyword evidence="3" id="KW-1185">Reference proteome</keyword>
<protein>
    <submittedName>
        <fullName evidence="2">Uncharacterized protein</fullName>
    </submittedName>
</protein>
<dbReference type="PANTHER" id="PTHR35176">
    <property type="entry name" value="HEME OXYGENASE HI_0854-RELATED"/>
    <property type="match status" value="1"/>
</dbReference>
<dbReference type="SUPFAM" id="SSF50475">
    <property type="entry name" value="FMN-binding split barrel"/>
    <property type="match status" value="1"/>
</dbReference>
<dbReference type="RefSeq" id="WP_133850404.1">
    <property type="nucleotide sequence ID" value="NZ_SNXZ01000003.1"/>
</dbReference>
<dbReference type="NCBIfam" id="TIGR03666">
    <property type="entry name" value="Rv2061_F420"/>
    <property type="match status" value="1"/>
</dbReference>
<organism evidence="2 3">
    <name type="scientific">Labedaea rhizosphaerae</name>
    <dbReference type="NCBI Taxonomy" id="598644"/>
    <lineage>
        <taxon>Bacteria</taxon>
        <taxon>Bacillati</taxon>
        <taxon>Actinomycetota</taxon>
        <taxon>Actinomycetes</taxon>
        <taxon>Pseudonocardiales</taxon>
        <taxon>Pseudonocardiaceae</taxon>
        <taxon>Labedaea</taxon>
    </lineage>
</organism>
<keyword evidence="1" id="KW-0560">Oxidoreductase</keyword>
<dbReference type="EMBL" id="SNXZ01000003">
    <property type="protein sequence ID" value="TDP97155.1"/>
    <property type="molecule type" value="Genomic_DNA"/>
</dbReference>
<proteinExistence type="predicted"/>
<accession>A0A4R6SDI6</accession>
<dbReference type="GO" id="GO:0070967">
    <property type="term" value="F:coenzyme F420 binding"/>
    <property type="evidence" value="ECO:0007669"/>
    <property type="project" value="TreeGrafter"/>
</dbReference>
<name>A0A4R6SDI6_LABRH</name>